<evidence type="ECO:0000313" key="2">
    <source>
        <dbReference type="EMBL" id="CDP15711.1"/>
    </source>
</evidence>
<accession>A0A068V510</accession>
<dbReference type="AlphaFoldDB" id="A0A068V510"/>
<dbReference type="Gramene" id="CDP15711">
    <property type="protein sequence ID" value="CDP15711"/>
    <property type="gene ID" value="GSCOC_T00015719001"/>
</dbReference>
<proteinExistence type="predicted"/>
<protein>
    <submittedName>
        <fullName evidence="2">Uncharacterized protein</fullName>
    </submittedName>
</protein>
<keyword evidence="3" id="KW-1185">Reference proteome</keyword>
<dbReference type="Proteomes" id="UP000295252">
    <property type="component" value="Chromosome IX"/>
</dbReference>
<feature type="compositionally biased region" description="Polar residues" evidence="1">
    <location>
        <begin position="28"/>
        <end position="38"/>
    </location>
</feature>
<reference evidence="3" key="1">
    <citation type="journal article" date="2014" name="Science">
        <title>The coffee genome provides insight into the convergent evolution of caffeine biosynthesis.</title>
        <authorList>
            <person name="Denoeud F."/>
            <person name="Carretero-Paulet L."/>
            <person name="Dereeper A."/>
            <person name="Droc G."/>
            <person name="Guyot R."/>
            <person name="Pietrella M."/>
            <person name="Zheng C."/>
            <person name="Alberti A."/>
            <person name="Anthony F."/>
            <person name="Aprea G."/>
            <person name="Aury J.M."/>
            <person name="Bento P."/>
            <person name="Bernard M."/>
            <person name="Bocs S."/>
            <person name="Campa C."/>
            <person name="Cenci A."/>
            <person name="Combes M.C."/>
            <person name="Crouzillat D."/>
            <person name="Da Silva C."/>
            <person name="Daddiego L."/>
            <person name="De Bellis F."/>
            <person name="Dussert S."/>
            <person name="Garsmeur O."/>
            <person name="Gayraud T."/>
            <person name="Guignon V."/>
            <person name="Jahn K."/>
            <person name="Jamilloux V."/>
            <person name="Joet T."/>
            <person name="Labadie K."/>
            <person name="Lan T."/>
            <person name="Leclercq J."/>
            <person name="Lepelley M."/>
            <person name="Leroy T."/>
            <person name="Li L.T."/>
            <person name="Librado P."/>
            <person name="Lopez L."/>
            <person name="Munoz A."/>
            <person name="Noel B."/>
            <person name="Pallavicini A."/>
            <person name="Perrotta G."/>
            <person name="Poncet V."/>
            <person name="Pot D."/>
            <person name="Priyono X."/>
            <person name="Rigoreau M."/>
            <person name="Rouard M."/>
            <person name="Rozas J."/>
            <person name="Tranchant-Dubreuil C."/>
            <person name="VanBuren R."/>
            <person name="Zhang Q."/>
            <person name="Andrade A.C."/>
            <person name="Argout X."/>
            <person name="Bertrand B."/>
            <person name="de Kochko A."/>
            <person name="Graziosi G."/>
            <person name="Henry R.J."/>
            <person name="Jayarama X."/>
            <person name="Ming R."/>
            <person name="Nagai C."/>
            <person name="Rounsley S."/>
            <person name="Sankoff D."/>
            <person name="Giuliano G."/>
            <person name="Albert V.A."/>
            <person name="Wincker P."/>
            <person name="Lashermes P."/>
        </authorList>
    </citation>
    <scope>NUCLEOTIDE SEQUENCE [LARGE SCALE GENOMIC DNA]</scope>
    <source>
        <strain evidence="3">cv. DH200-94</strain>
    </source>
</reference>
<organism evidence="2 3">
    <name type="scientific">Coffea canephora</name>
    <name type="common">Robusta coffee</name>
    <dbReference type="NCBI Taxonomy" id="49390"/>
    <lineage>
        <taxon>Eukaryota</taxon>
        <taxon>Viridiplantae</taxon>
        <taxon>Streptophyta</taxon>
        <taxon>Embryophyta</taxon>
        <taxon>Tracheophyta</taxon>
        <taxon>Spermatophyta</taxon>
        <taxon>Magnoliopsida</taxon>
        <taxon>eudicotyledons</taxon>
        <taxon>Gunneridae</taxon>
        <taxon>Pentapetalae</taxon>
        <taxon>asterids</taxon>
        <taxon>lamiids</taxon>
        <taxon>Gentianales</taxon>
        <taxon>Rubiaceae</taxon>
        <taxon>Ixoroideae</taxon>
        <taxon>Gardenieae complex</taxon>
        <taxon>Bertiereae - Coffeeae clade</taxon>
        <taxon>Coffeeae</taxon>
        <taxon>Coffea</taxon>
    </lineage>
</organism>
<dbReference type="EMBL" id="HG739188">
    <property type="protein sequence ID" value="CDP15711.1"/>
    <property type="molecule type" value="Genomic_DNA"/>
</dbReference>
<sequence>MQFLKLSTADYIRNFDPSSHTFPPREQLGQQYCSEVNS</sequence>
<dbReference type="InParanoid" id="A0A068V510"/>
<feature type="region of interest" description="Disordered" evidence="1">
    <location>
        <begin position="16"/>
        <end position="38"/>
    </location>
</feature>
<evidence type="ECO:0000313" key="3">
    <source>
        <dbReference type="Proteomes" id="UP000295252"/>
    </source>
</evidence>
<dbReference type="PhylomeDB" id="A0A068V510"/>
<evidence type="ECO:0000256" key="1">
    <source>
        <dbReference type="SAM" id="MobiDB-lite"/>
    </source>
</evidence>
<name>A0A068V510_COFCA</name>
<gene>
    <name evidence="2" type="ORF">GSCOC_T00015719001</name>
</gene>